<protein>
    <recommendedName>
        <fullName evidence="3">GyrI-like small molecule binding domain-containing protein</fullName>
    </recommendedName>
</protein>
<proteinExistence type="predicted"/>
<dbReference type="RefSeq" id="WP_085812687.1">
    <property type="nucleotide sequence ID" value="NZ_BDQG01000001.1"/>
</dbReference>
<name>A0ABQ0MHR3_9BACT</name>
<reference evidence="1 2" key="1">
    <citation type="submission" date="2017-04" db="EMBL/GenBank/DDBJ databases">
        <authorList>
            <consortium name="Geobacter pelophilus Genome Sequencing"/>
            <person name="Aoyagi T."/>
            <person name="Koike H."/>
            <person name="Hori T."/>
        </authorList>
    </citation>
    <scope>NUCLEOTIDE SEQUENCE [LARGE SCALE GENOMIC DNA]</scope>
    <source>
        <strain evidence="1 2">Drf2</strain>
    </source>
</reference>
<organism evidence="1 2">
    <name type="scientific">Geoanaerobacter pelophilus</name>
    <dbReference type="NCBI Taxonomy" id="60036"/>
    <lineage>
        <taxon>Bacteria</taxon>
        <taxon>Pseudomonadati</taxon>
        <taxon>Thermodesulfobacteriota</taxon>
        <taxon>Desulfuromonadia</taxon>
        <taxon>Geobacterales</taxon>
        <taxon>Geobacteraceae</taxon>
        <taxon>Geoanaerobacter</taxon>
    </lineage>
</organism>
<comment type="caution">
    <text evidence="1">The sequence shown here is derived from an EMBL/GenBank/DDBJ whole genome shotgun (WGS) entry which is preliminary data.</text>
</comment>
<evidence type="ECO:0000313" key="2">
    <source>
        <dbReference type="Proteomes" id="UP000194153"/>
    </source>
</evidence>
<dbReference type="Proteomes" id="UP000194153">
    <property type="component" value="Unassembled WGS sequence"/>
</dbReference>
<evidence type="ECO:0008006" key="3">
    <source>
        <dbReference type="Google" id="ProtNLM"/>
    </source>
</evidence>
<gene>
    <name evidence="1" type="ORF">GPEL0_01f1641</name>
</gene>
<evidence type="ECO:0000313" key="1">
    <source>
        <dbReference type="EMBL" id="GAW66327.1"/>
    </source>
</evidence>
<keyword evidence="2" id="KW-1185">Reference proteome</keyword>
<accession>A0ABQ0MHR3</accession>
<sequence>MPVLRYEHVHQIKFTAVGARTIGDLIQNFEENLALFKRWDEKGIKLDPHGVGSSYAIFYTHDEQVAREEGFERIRTESGNPLPRR</sequence>
<dbReference type="EMBL" id="BDQG01000001">
    <property type="protein sequence ID" value="GAW66327.1"/>
    <property type="molecule type" value="Genomic_DNA"/>
</dbReference>
<reference evidence="2" key="2">
    <citation type="submission" date="2017-05" db="EMBL/GenBank/DDBJ databases">
        <title>Draft genome sequence of Geobacter pelophilus, a iron(III)-reducing bacteria.</title>
        <authorList>
            <person name="Aoyagi T."/>
            <person name="Koike H."/>
            <person name="Morita T."/>
            <person name="Sato Y."/>
            <person name="Habe H."/>
            <person name="Hori T."/>
        </authorList>
    </citation>
    <scope>NUCLEOTIDE SEQUENCE [LARGE SCALE GENOMIC DNA]</scope>
    <source>
        <strain evidence="2">Drf2</strain>
    </source>
</reference>